<protein>
    <submittedName>
        <fullName evidence="1">Uncharacterized protein</fullName>
    </submittedName>
</protein>
<keyword evidence="2" id="KW-1185">Reference proteome</keyword>
<dbReference type="EMBL" id="JANJQO010000791">
    <property type="protein sequence ID" value="KAJ2974750.1"/>
    <property type="molecule type" value="Genomic_DNA"/>
</dbReference>
<dbReference type="Proteomes" id="UP001143910">
    <property type="component" value="Unassembled WGS sequence"/>
</dbReference>
<gene>
    <name evidence="1" type="ORF">NQ176_g5889</name>
</gene>
<sequence length="158" mass="16736">MTFILVELDSLDALAQATSSSFTGPVAALLDPEEGWDTGLCCRFYFVRTGARAAAATTAAAAVSGEEDGVEVVTLRTRMIDALCEDPATGSASSALCCYLSKQLGEQTSPRRRYELTQGVEMGRESNIVVDITIKDAAIDQVHLSGKAVKVMQGTLIV</sequence>
<evidence type="ECO:0000313" key="1">
    <source>
        <dbReference type="EMBL" id="KAJ2974750.1"/>
    </source>
</evidence>
<organism evidence="1 2">
    <name type="scientific">Zarea fungicola</name>
    <dbReference type="NCBI Taxonomy" id="93591"/>
    <lineage>
        <taxon>Eukaryota</taxon>
        <taxon>Fungi</taxon>
        <taxon>Dikarya</taxon>
        <taxon>Ascomycota</taxon>
        <taxon>Pezizomycotina</taxon>
        <taxon>Sordariomycetes</taxon>
        <taxon>Hypocreomycetidae</taxon>
        <taxon>Hypocreales</taxon>
        <taxon>Cordycipitaceae</taxon>
        <taxon>Zarea</taxon>
    </lineage>
</organism>
<comment type="caution">
    <text evidence="1">The sequence shown here is derived from an EMBL/GenBank/DDBJ whole genome shotgun (WGS) entry which is preliminary data.</text>
</comment>
<accession>A0ACC1N642</accession>
<proteinExistence type="predicted"/>
<evidence type="ECO:0000313" key="2">
    <source>
        <dbReference type="Proteomes" id="UP001143910"/>
    </source>
</evidence>
<reference evidence="1" key="1">
    <citation type="submission" date="2022-08" db="EMBL/GenBank/DDBJ databases">
        <title>Genome Sequence of Lecanicillium fungicola.</title>
        <authorList>
            <person name="Buettner E."/>
        </authorList>
    </citation>
    <scope>NUCLEOTIDE SEQUENCE</scope>
    <source>
        <strain evidence="1">Babe33</strain>
    </source>
</reference>
<name>A0ACC1N642_9HYPO</name>